<keyword evidence="1" id="KW-0812">Transmembrane</keyword>
<dbReference type="PANTHER" id="PTHR22941">
    <property type="entry name" value="SERPENTINE RECEPTOR"/>
    <property type="match status" value="1"/>
</dbReference>
<dbReference type="OrthoDB" id="5867301at2759"/>
<keyword evidence="1" id="KW-1133">Transmembrane helix</keyword>
<evidence type="ECO:0000256" key="1">
    <source>
        <dbReference type="SAM" id="Phobius"/>
    </source>
</evidence>
<feature type="transmembrane region" description="Helical" evidence="1">
    <location>
        <begin position="73"/>
        <end position="101"/>
    </location>
</feature>
<reference evidence="2 3" key="2">
    <citation type="submission" date="2018-11" db="EMBL/GenBank/DDBJ databases">
        <authorList>
            <consortium name="Pathogen Informatics"/>
        </authorList>
    </citation>
    <scope>NUCLEOTIDE SEQUENCE [LARGE SCALE GENOMIC DNA]</scope>
    <source>
        <strain evidence="2 3">MHpl1</strain>
    </source>
</reference>
<dbReference type="InterPro" id="IPR053220">
    <property type="entry name" value="Nematode_rcpt-like_serp_H"/>
</dbReference>
<dbReference type="InterPro" id="IPR019422">
    <property type="entry name" value="7TM_GPCR_serpentine_rcpt_Srh"/>
</dbReference>
<accession>A0A0N4WCZ7</accession>
<feature type="transmembrane region" description="Helical" evidence="1">
    <location>
        <begin position="121"/>
        <end position="140"/>
    </location>
</feature>
<sequence>MCVVVRHSAVPTPLKTSNLVSHSQMIECDELDLENTFYVTLMHTLSFVDLAMNSLAIYCITYKSTKQMGAYKWYLLIYQIVSAIFDITYTAVTLPVLFFPIPMGYPGGWIAHFIPVDTRTTLTMVTITYSWLGASILNLFNYRRHVVTPTHPIRNIIDHGEYSFTVGLRLWIFHIQANNDLISRLHRTQRNPCKRFKRRHDPLLQRKAALCGSGLSALCAIAITGTRPNTLSMLFPSWLTRPTSIFPTSRSHIFLEIGEFSRFLHNR</sequence>
<evidence type="ECO:0000313" key="4">
    <source>
        <dbReference type="WBParaSite" id="HPLM_0000842801-mRNA-1"/>
    </source>
</evidence>
<dbReference type="Proteomes" id="UP000268014">
    <property type="component" value="Unassembled WGS sequence"/>
</dbReference>
<keyword evidence="1" id="KW-0472">Membrane</keyword>
<dbReference type="Pfam" id="PF10318">
    <property type="entry name" value="7TM_GPCR_Srh"/>
    <property type="match status" value="1"/>
</dbReference>
<dbReference type="PANTHER" id="PTHR22941:SF307">
    <property type="entry name" value="SERPENTINE RECEPTOR, CLASS H"/>
    <property type="match status" value="1"/>
</dbReference>
<dbReference type="EMBL" id="UZAF01016858">
    <property type="protein sequence ID" value="VDO34819.1"/>
    <property type="molecule type" value="Genomic_DNA"/>
</dbReference>
<proteinExistence type="predicted"/>
<evidence type="ECO:0000313" key="3">
    <source>
        <dbReference type="Proteomes" id="UP000268014"/>
    </source>
</evidence>
<dbReference type="AlphaFoldDB" id="A0A0N4WCZ7"/>
<reference evidence="4" key="1">
    <citation type="submission" date="2017-02" db="UniProtKB">
        <authorList>
            <consortium name="WormBaseParasite"/>
        </authorList>
    </citation>
    <scope>IDENTIFICATION</scope>
</reference>
<evidence type="ECO:0000313" key="2">
    <source>
        <dbReference type="EMBL" id="VDO34819.1"/>
    </source>
</evidence>
<name>A0A0N4WCZ7_HAEPC</name>
<dbReference type="WBParaSite" id="HPLM_0000842801-mRNA-1">
    <property type="protein sequence ID" value="HPLM_0000842801-mRNA-1"/>
    <property type="gene ID" value="HPLM_0000842801"/>
</dbReference>
<protein>
    <submittedName>
        <fullName evidence="4">7TM_GPCR_Srx domain-containing protein</fullName>
    </submittedName>
</protein>
<keyword evidence="3" id="KW-1185">Reference proteome</keyword>
<organism evidence="4">
    <name type="scientific">Haemonchus placei</name>
    <name type="common">Barber's pole worm</name>
    <dbReference type="NCBI Taxonomy" id="6290"/>
    <lineage>
        <taxon>Eukaryota</taxon>
        <taxon>Metazoa</taxon>
        <taxon>Ecdysozoa</taxon>
        <taxon>Nematoda</taxon>
        <taxon>Chromadorea</taxon>
        <taxon>Rhabditida</taxon>
        <taxon>Rhabditina</taxon>
        <taxon>Rhabditomorpha</taxon>
        <taxon>Strongyloidea</taxon>
        <taxon>Trichostrongylidae</taxon>
        <taxon>Haemonchus</taxon>
    </lineage>
</organism>
<gene>
    <name evidence="2" type="ORF">HPLM_LOCUS8420</name>
</gene>
<feature type="transmembrane region" description="Helical" evidence="1">
    <location>
        <begin position="41"/>
        <end position="61"/>
    </location>
</feature>